<dbReference type="PROSITE" id="PS51285">
    <property type="entry name" value="AGC_KINASE_CTER"/>
    <property type="match status" value="1"/>
</dbReference>
<feature type="domain" description="Protein kinase" evidence="7">
    <location>
        <begin position="6"/>
        <end position="261"/>
    </location>
</feature>
<dbReference type="GO" id="GO:0004674">
    <property type="term" value="F:protein serine/threonine kinase activity"/>
    <property type="evidence" value="ECO:0007669"/>
    <property type="project" value="UniProtKB-KW"/>
</dbReference>
<dbReference type="Gene3D" id="3.30.200.20">
    <property type="entry name" value="Phosphorylase Kinase, domain 1"/>
    <property type="match status" value="1"/>
</dbReference>
<evidence type="ECO:0000313" key="9">
    <source>
        <dbReference type="EMBL" id="VDM24476.1"/>
    </source>
</evidence>
<dbReference type="CDD" id="cd00180">
    <property type="entry name" value="PKc"/>
    <property type="match status" value="1"/>
</dbReference>
<evidence type="ECO:0000256" key="3">
    <source>
        <dbReference type="ARBA" id="ARBA00022741"/>
    </source>
</evidence>
<evidence type="ECO:0000259" key="7">
    <source>
        <dbReference type="PROSITE" id="PS50011"/>
    </source>
</evidence>
<gene>
    <name evidence="9" type="ORF">TTAC_LOCUS4227</name>
</gene>
<dbReference type="STRING" id="6205.A0A0R3WU03"/>
<dbReference type="PROSITE" id="PS00108">
    <property type="entry name" value="PROTEIN_KINASE_ST"/>
    <property type="match status" value="1"/>
</dbReference>
<accession>A0A0R3WU03</accession>
<dbReference type="PROSITE" id="PS50011">
    <property type="entry name" value="PROTEIN_KINASE_DOM"/>
    <property type="match status" value="1"/>
</dbReference>
<dbReference type="PANTHER" id="PTHR24351">
    <property type="entry name" value="RIBOSOMAL PROTEIN S6 KINASE"/>
    <property type="match status" value="1"/>
</dbReference>
<dbReference type="GO" id="GO:0005524">
    <property type="term" value="F:ATP binding"/>
    <property type="evidence" value="ECO:0007669"/>
    <property type="project" value="UniProtKB-KW"/>
</dbReference>
<dbReference type="WBParaSite" id="TTAC_0000424301-mRNA-1">
    <property type="protein sequence ID" value="TTAC_0000424301-mRNA-1"/>
    <property type="gene ID" value="TTAC_0000424301"/>
</dbReference>
<feature type="region of interest" description="Disordered" evidence="6">
    <location>
        <begin position="360"/>
        <end position="402"/>
    </location>
</feature>
<keyword evidence="4" id="KW-0418">Kinase</keyword>
<evidence type="ECO:0000259" key="8">
    <source>
        <dbReference type="PROSITE" id="PS51285"/>
    </source>
</evidence>
<dbReference type="Proteomes" id="UP000274429">
    <property type="component" value="Unassembled WGS sequence"/>
</dbReference>
<organism evidence="11">
    <name type="scientific">Hydatigena taeniaeformis</name>
    <name type="common">Feline tapeworm</name>
    <name type="synonym">Taenia taeniaeformis</name>
    <dbReference type="NCBI Taxonomy" id="6205"/>
    <lineage>
        <taxon>Eukaryota</taxon>
        <taxon>Metazoa</taxon>
        <taxon>Spiralia</taxon>
        <taxon>Lophotrochozoa</taxon>
        <taxon>Platyhelminthes</taxon>
        <taxon>Cestoda</taxon>
        <taxon>Eucestoda</taxon>
        <taxon>Cyclophyllidea</taxon>
        <taxon>Taeniidae</taxon>
        <taxon>Hydatigera</taxon>
    </lineage>
</organism>
<dbReference type="SMART" id="SM00220">
    <property type="entry name" value="S_TKc"/>
    <property type="match status" value="1"/>
</dbReference>
<evidence type="ECO:0000256" key="5">
    <source>
        <dbReference type="ARBA" id="ARBA00022840"/>
    </source>
</evidence>
<dbReference type="InterPro" id="IPR000961">
    <property type="entry name" value="AGC-kinase_C"/>
</dbReference>
<sequence length="402" mass="45002">MEARKFEVVRFISRGKYSLVYEVGYTQGNDNITSTTWALKRYYLQNDSSIQCALRERNILVRIARARKQSPFVGTLLESLRICGSPALVLRKGCGFDLRDLIEIIGLLSEKEARFYACEVISGLEHLHSIGIVHLDVKPKNTLLDDSGHVFITDFDSAYDMTAATGAPRRIDFGGTPLFMAPEVRHKVDITTKADVWSLGILVAVIIYKHVSVRDWLLSGELMLGHVPRATTCLKEFFIACLRQDYTTRIDILGVKCLDFFKGVEWDEVASLKLKPPVLPWKLKVVDSKDSGRHDPHDPIILAAAYSQHMPLADARLQAIYDKHGGRRSMRVPENNKEILKHTLTSERINELFTDFDFTNPHPLPSTHAEDANSTANGDQCVPSEVEQGNPGGCSSNSRCCG</sequence>
<protein>
    <submittedName>
        <fullName evidence="11">Protein kinase domain-containing protein</fullName>
    </submittedName>
</protein>
<evidence type="ECO:0000256" key="6">
    <source>
        <dbReference type="SAM" id="MobiDB-lite"/>
    </source>
</evidence>
<dbReference type="AlphaFoldDB" id="A0A0R3WU03"/>
<dbReference type="Gene3D" id="1.10.510.10">
    <property type="entry name" value="Transferase(Phosphotransferase) domain 1"/>
    <property type="match status" value="1"/>
</dbReference>
<dbReference type="InterPro" id="IPR008271">
    <property type="entry name" value="Ser/Thr_kinase_AS"/>
</dbReference>
<dbReference type="EMBL" id="UYWX01003964">
    <property type="protein sequence ID" value="VDM24476.1"/>
    <property type="molecule type" value="Genomic_DNA"/>
</dbReference>
<evidence type="ECO:0000256" key="1">
    <source>
        <dbReference type="ARBA" id="ARBA00022527"/>
    </source>
</evidence>
<feature type="domain" description="AGC-kinase C-terminal" evidence="8">
    <location>
        <begin position="262"/>
        <end position="368"/>
    </location>
</feature>
<keyword evidence="5" id="KW-0067">ATP-binding</keyword>
<dbReference type="InterPro" id="IPR000719">
    <property type="entry name" value="Prot_kinase_dom"/>
</dbReference>
<evidence type="ECO:0000313" key="10">
    <source>
        <dbReference type="Proteomes" id="UP000274429"/>
    </source>
</evidence>
<reference evidence="9 10" key="2">
    <citation type="submission" date="2018-11" db="EMBL/GenBank/DDBJ databases">
        <authorList>
            <consortium name="Pathogen Informatics"/>
        </authorList>
    </citation>
    <scope>NUCLEOTIDE SEQUENCE [LARGE SCALE GENOMIC DNA]</scope>
</reference>
<name>A0A0R3WU03_HYDTA</name>
<keyword evidence="10" id="KW-1185">Reference proteome</keyword>
<keyword evidence="1" id="KW-0723">Serine/threonine-protein kinase</keyword>
<keyword evidence="3" id="KW-0547">Nucleotide-binding</keyword>
<dbReference type="Pfam" id="PF00069">
    <property type="entry name" value="Pkinase"/>
    <property type="match status" value="1"/>
</dbReference>
<dbReference type="OrthoDB" id="6270180at2759"/>
<dbReference type="InterPro" id="IPR011009">
    <property type="entry name" value="Kinase-like_dom_sf"/>
</dbReference>
<proteinExistence type="predicted"/>
<evidence type="ECO:0000313" key="11">
    <source>
        <dbReference type="WBParaSite" id="TTAC_0000424301-mRNA-1"/>
    </source>
</evidence>
<evidence type="ECO:0000256" key="2">
    <source>
        <dbReference type="ARBA" id="ARBA00022679"/>
    </source>
</evidence>
<reference evidence="11" key="1">
    <citation type="submission" date="2017-02" db="UniProtKB">
        <authorList>
            <consortium name="WormBaseParasite"/>
        </authorList>
    </citation>
    <scope>IDENTIFICATION</scope>
</reference>
<keyword evidence="2" id="KW-0808">Transferase</keyword>
<feature type="compositionally biased region" description="Polar residues" evidence="6">
    <location>
        <begin position="393"/>
        <end position="402"/>
    </location>
</feature>
<dbReference type="SUPFAM" id="SSF56112">
    <property type="entry name" value="Protein kinase-like (PK-like)"/>
    <property type="match status" value="1"/>
</dbReference>
<evidence type="ECO:0000256" key="4">
    <source>
        <dbReference type="ARBA" id="ARBA00022777"/>
    </source>
</evidence>